<evidence type="ECO:0008006" key="4">
    <source>
        <dbReference type="Google" id="ProtNLM"/>
    </source>
</evidence>
<keyword evidence="3" id="KW-1185">Reference proteome</keyword>
<feature type="transmembrane region" description="Helical" evidence="1">
    <location>
        <begin position="37"/>
        <end position="55"/>
    </location>
</feature>
<keyword evidence="1" id="KW-1133">Transmembrane helix</keyword>
<protein>
    <recommendedName>
        <fullName evidence="4">AzlD domain-containing protein</fullName>
    </recommendedName>
</protein>
<feature type="transmembrane region" description="Helical" evidence="1">
    <location>
        <begin position="61"/>
        <end position="79"/>
    </location>
</feature>
<keyword evidence="1" id="KW-0812">Transmembrane</keyword>
<organism evidence="2 3">
    <name type="scientific">Thalassotalea loyana</name>
    <dbReference type="NCBI Taxonomy" id="280483"/>
    <lineage>
        <taxon>Bacteria</taxon>
        <taxon>Pseudomonadati</taxon>
        <taxon>Pseudomonadota</taxon>
        <taxon>Gammaproteobacteria</taxon>
        <taxon>Alteromonadales</taxon>
        <taxon>Colwelliaceae</taxon>
        <taxon>Thalassotalea</taxon>
    </lineage>
</organism>
<reference evidence="2 3" key="1">
    <citation type="submission" date="2023-03" db="EMBL/GenBank/DDBJ databases">
        <title>Thalassotalea loyana LMG 22536T draft genome sequence.</title>
        <authorList>
            <person name="Sawabe T."/>
        </authorList>
    </citation>
    <scope>NUCLEOTIDE SEQUENCE [LARGE SCALE GENOMIC DNA]</scope>
    <source>
        <strain evidence="2 3">LMG 22536</strain>
    </source>
</reference>
<evidence type="ECO:0000313" key="2">
    <source>
        <dbReference type="EMBL" id="GLX83946.1"/>
    </source>
</evidence>
<name>A0ABQ6HBV9_9GAMM</name>
<accession>A0ABQ6HBV9</accession>
<evidence type="ECO:0000313" key="3">
    <source>
        <dbReference type="Proteomes" id="UP001157134"/>
    </source>
</evidence>
<dbReference type="InterPro" id="IPR008407">
    <property type="entry name" value="Brnchd-chn_aa_trnsp_AzlD"/>
</dbReference>
<feature type="transmembrane region" description="Helical" evidence="1">
    <location>
        <begin position="86"/>
        <end position="104"/>
    </location>
</feature>
<dbReference type="Pfam" id="PF05437">
    <property type="entry name" value="AzlD"/>
    <property type="match status" value="1"/>
</dbReference>
<dbReference type="RefSeq" id="WP_284295494.1">
    <property type="nucleotide sequence ID" value="NZ_BSSV01000001.1"/>
</dbReference>
<dbReference type="EMBL" id="BSSV01000001">
    <property type="protein sequence ID" value="GLX83946.1"/>
    <property type="molecule type" value="Genomic_DNA"/>
</dbReference>
<keyword evidence="1" id="KW-0472">Membrane</keyword>
<proteinExistence type="predicted"/>
<evidence type="ECO:0000256" key="1">
    <source>
        <dbReference type="SAM" id="Phobius"/>
    </source>
</evidence>
<comment type="caution">
    <text evidence="2">The sequence shown here is derived from an EMBL/GenBank/DDBJ whole genome shotgun (WGS) entry which is preliminary data.</text>
</comment>
<dbReference type="Proteomes" id="UP001157134">
    <property type="component" value="Unassembled WGS sequence"/>
</dbReference>
<sequence>MNEVLLIVGMLVVTFSTRYVLFAFANKIALPEGLQRALNYVPIAVLSAIIAPAVLMPKGSVDISITNAYLIAAIVAVVVSWYKKNMLLTVVCGLVAFALAKYFIS</sequence>
<feature type="transmembrane region" description="Helical" evidence="1">
    <location>
        <begin position="6"/>
        <end position="25"/>
    </location>
</feature>
<gene>
    <name evidence="2" type="ORF">tloyanaT_01980</name>
</gene>